<keyword evidence="2" id="KW-1185">Reference proteome</keyword>
<evidence type="ECO:0000313" key="2">
    <source>
        <dbReference type="Proteomes" id="UP001595872"/>
    </source>
</evidence>
<proteinExistence type="predicted"/>
<dbReference type="InterPro" id="IPR023393">
    <property type="entry name" value="START-like_dom_sf"/>
</dbReference>
<comment type="caution">
    <text evidence="1">The sequence shown here is derived from an EMBL/GenBank/DDBJ whole genome shotgun (WGS) entry which is preliminary data.</text>
</comment>
<sequence>MWEYEYSVETTASREELWRHWTDMAAWPSWNEGIVAIEVDGPFGVGTTFTMTPPEGDKVKLRISEIVPGELFADEADGGDFVVRTVHSLTPVADGRTLITYRTEITGPLADEIGPAIGPEITGDFPDVLAALVKLAES</sequence>
<organism evidence="1 2">
    <name type="scientific">Actinomadura gamaensis</name>
    <dbReference type="NCBI Taxonomy" id="1763541"/>
    <lineage>
        <taxon>Bacteria</taxon>
        <taxon>Bacillati</taxon>
        <taxon>Actinomycetota</taxon>
        <taxon>Actinomycetes</taxon>
        <taxon>Streptosporangiales</taxon>
        <taxon>Thermomonosporaceae</taxon>
        <taxon>Actinomadura</taxon>
    </lineage>
</organism>
<dbReference type="Pfam" id="PF10604">
    <property type="entry name" value="Polyketide_cyc2"/>
    <property type="match status" value="1"/>
</dbReference>
<dbReference type="RefSeq" id="WP_378262427.1">
    <property type="nucleotide sequence ID" value="NZ_JBHSIT010000012.1"/>
</dbReference>
<accession>A0ABV9U9H1</accession>
<gene>
    <name evidence="1" type="ORF">ACFPCY_34625</name>
</gene>
<protein>
    <submittedName>
        <fullName evidence="1">SRPBCC family protein</fullName>
    </submittedName>
</protein>
<evidence type="ECO:0000313" key="1">
    <source>
        <dbReference type="EMBL" id="MFC4912479.1"/>
    </source>
</evidence>
<dbReference type="Gene3D" id="3.30.530.20">
    <property type="match status" value="1"/>
</dbReference>
<dbReference type="InterPro" id="IPR019587">
    <property type="entry name" value="Polyketide_cyclase/dehydratase"/>
</dbReference>
<dbReference type="EMBL" id="JBHSIT010000012">
    <property type="protein sequence ID" value="MFC4912479.1"/>
    <property type="molecule type" value="Genomic_DNA"/>
</dbReference>
<reference evidence="2" key="1">
    <citation type="journal article" date="2019" name="Int. J. Syst. Evol. Microbiol.">
        <title>The Global Catalogue of Microorganisms (GCM) 10K type strain sequencing project: providing services to taxonomists for standard genome sequencing and annotation.</title>
        <authorList>
            <consortium name="The Broad Institute Genomics Platform"/>
            <consortium name="The Broad Institute Genome Sequencing Center for Infectious Disease"/>
            <person name="Wu L."/>
            <person name="Ma J."/>
        </authorList>
    </citation>
    <scope>NUCLEOTIDE SEQUENCE [LARGE SCALE GENOMIC DNA]</scope>
    <source>
        <strain evidence="2">KLKA75</strain>
    </source>
</reference>
<dbReference type="Proteomes" id="UP001595872">
    <property type="component" value="Unassembled WGS sequence"/>
</dbReference>
<name>A0ABV9U9H1_9ACTN</name>
<dbReference type="SUPFAM" id="SSF55961">
    <property type="entry name" value="Bet v1-like"/>
    <property type="match status" value="1"/>
</dbReference>